<keyword evidence="2 4" id="KW-0863">Zinc-finger</keyword>
<keyword evidence="8" id="KW-1185">Reference proteome</keyword>
<gene>
    <name evidence="7" type="ORF">R1flu_005035</name>
</gene>
<evidence type="ECO:0000256" key="5">
    <source>
        <dbReference type="SAM" id="MobiDB-lite"/>
    </source>
</evidence>
<comment type="caution">
    <text evidence="7">The sequence shown here is derived from an EMBL/GenBank/DDBJ whole genome shotgun (WGS) entry which is preliminary data.</text>
</comment>
<organism evidence="7 8">
    <name type="scientific">Riccia fluitans</name>
    <dbReference type="NCBI Taxonomy" id="41844"/>
    <lineage>
        <taxon>Eukaryota</taxon>
        <taxon>Viridiplantae</taxon>
        <taxon>Streptophyta</taxon>
        <taxon>Embryophyta</taxon>
        <taxon>Marchantiophyta</taxon>
        <taxon>Marchantiopsida</taxon>
        <taxon>Marchantiidae</taxon>
        <taxon>Marchantiales</taxon>
        <taxon>Ricciaceae</taxon>
        <taxon>Riccia</taxon>
    </lineage>
</organism>
<dbReference type="SMART" id="SM00249">
    <property type="entry name" value="PHD"/>
    <property type="match status" value="1"/>
</dbReference>
<feature type="compositionally biased region" description="Polar residues" evidence="5">
    <location>
        <begin position="775"/>
        <end position="792"/>
    </location>
</feature>
<dbReference type="Gene3D" id="1.10.10.60">
    <property type="entry name" value="Homeodomain-like"/>
    <property type="match status" value="1"/>
</dbReference>
<feature type="region of interest" description="Disordered" evidence="5">
    <location>
        <begin position="581"/>
        <end position="670"/>
    </location>
</feature>
<dbReference type="Pfam" id="PF00628">
    <property type="entry name" value="PHD"/>
    <property type="match status" value="1"/>
</dbReference>
<dbReference type="EMBL" id="JBHFFA010000003">
    <property type="protein sequence ID" value="KAL2633556.1"/>
    <property type="molecule type" value="Genomic_DNA"/>
</dbReference>
<keyword evidence="1" id="KW-0479">Metal-binding</keyword>
<dbReference type="InterPro" id="IPR001965">
    <property type="entry name" value="Znf_PHD"/>
</dbReference>
<dbReference type="InterPro" id="IPR013083">
    <property type="entry name" value="Znf_RING/FYVE/PHD"/>
</dbReference>
<dbReference type="PANTHER" id="PTHR47863:SF4">
    <property type="entry name" value="RING_FYVE_PHD ZINC FINGER SUPERFAMILY PROTEIN"/>
    <property type="match status" value="1"/>
</dbReference>
<dbReference type="CDD" id="cd15489">
    <property type="entry name" value="PHD_SF"/>
    <property type="match status" value="1"/>
</dbReference>
<dbReference type="AlphaFoldDB" id="A0ABD1YRZ9"/>
<evidence type="ECO:0000256" key="1">
    <source>
        <dbReference type="ARBA" id="ARBA00022723"/>
    </source>
</evidence>
<feature type="region of interest" description="Disordered" evidence="5">
    <location>
        <begin position="753"/>
        <end position="846"/>
    </location>
</feature>
<dbReference type="Proteomes" id="UP001605036">
    <property type="component" value="Unassembled WGS sequence"/>
</dbReference>
<protein>
    <recommendedName>
        <fullName evidence="6">PHD-type domain-containing protein</fullName>
    </recommendedName>
</protein>
<evidence type="ECO:0000259" key="6">
    <source>
        <dbReference type="PROSITE" id="PS50016"/>
    </source>
</evidence>
<feature type="region of interest" description="Disordered" evidence="5">
    <location>
        <begin position="206"/>
        <end position="231"/>
    </location>
</feature>
<feature type="compositionally biased region" description="Polar residues" evidence="5">
    <location>
        <begin position="598"/>
        <end position="608"/>
    </location>
</feature>
<dbReference type="GO" id="GO:0008270">
    <property type="term" value="F:zinc ion binding"/>
    <property type="evidence" value="ECO:0007669"/>
    <property type="project" value="UniProtKB-KW"/>
</dbReference>
<feature type="domain" description="PHD-type" evidence="6">
    <location>
        <begin position="506"/>
        <end position="555"/>
    </location>
</feature>
<feature type="compositionally biased region" description="Basic and acidic residues" evidence="5">
    <location>
        <begin position="582"/>
        <end position="597"/>
    </location>
</feature>
<dbReference type="InterPro" id="IPR019786">
    <property type="entry name" value="Zinc_finger_PHD-type_CS"/>
</dbReference>
<dbReference type="PROSITE" id="PS01359">
    <property type="entry name" value="ZF_PHD_1"/>
    <property type="match status" value="1"/>
</dbReference>
<evidence type="ECO:0000256" key="4">
    <source>
        <dbReference type="PROSITE-ProRule" id="PRU00146"/>
    </source>
</evidence>
<dbReference type="InterPro" id="IPR019787">
    <property type="entry name" value="Znf_PHD-finger"/>
</dbReference>
<feature type="compositionally biased region" description="Basic residues" evidence="5">
    <location>
        <begin position="835"/>
        <end position="846"/>
    </location>
</feature>
<evidence type="ECO:0000313" key="7">
    <source>
        <dbReference type="EMBL" id="KAL2633556.1"/>
    </source>
</evidence>
<feature type="compositionally biased region" description="Basic and acidic residues" evidence="5">
    <location>
        <begin position="423"/>
        <end position="436"/>
    </location>
</feature>
<name>A0ABD1YRZ9_9MARC</name>
<dbReference type="PROSITE" id="PS50016">
    <property type="entry name" value="ZF_PHD_2"/>
    <property type="match status" value="1"/>
</dbReference>
<dbReference type="Gene3D" id="3.30.40.10">
    <property type="entry name" value="Zinc/RING finger domain, C3HC4 (zinc finger)"/>
    <property type="match status" value="1"/>
</dbReference>
<dbReference type="SUPFAM" id="SSF57903">
    <property type="entry name" value="FYVE/PHD zinc finger"/>
    <property type="match status" value="1"/>
</dbReference>
<feature type="region of interest" description="Disordered" evidence="5">
    <location>
        <begin position="389"/>
        <end position="460"/>
    </location>
</feature>
<feature type="compositionally biased region" description="Basic and acidic residues" evidence="5">
    <location>
        <begin position="801"/>
        <end position="814"/>
    </location>
</feature>
<sequence length="958" mass="106423">MLASVLPWEWILETLLDSKDFSLASLEDIIGYIPHIQDSRCAKLFQKVVLRYLEEITLTRKLNLSAITLIKYLLEPQGDSSLHRIHSLKESVENDLILRVETEVVLATIREKAEDGTRDWEAFADVLEEVFPESALETSKVERRKELLSFLSVSEREHALCEHLLNNYLEDLLKDLLQFIESRRRQLKTKFLDQLAKDVMSGSYTPSVFRQEPSTPEHVSEDSPGGTQATEKVPLGEKTLFVTPPLTEEPSMPGILLGEPIERFRTFKGPSSDVRTNRSPVSSSSTPVYAGQSARLPVKEVKERNLGPKKTADDIPDVEKESVEEDFGLDIYPSMMEIDKELTSHVNELVEDLGKFAADIHRVAVNSSEEAIALVATVSAEDQRKLDPVPFLENLGTPPKRPPVDEPVGSVKKQKSGTSGDFPARETRIDERADDKRKRKNGVSTEDGDRNLDPFRSISDEDLTSGNDTALYRRVQVCLKLCTERLFPRPGTSTLQLLRRGSPAHDAGCALCQRGGVFLRCHGCSVRVHERCLEELDMGKSRDESDWFCPSCIEQLTSQVLEKVMAEAHKAKQQAAAFVHATSKESVERPSSAEKSGRSYQVTASTGACSEPQRNADGKVPDESAPGPVHDVQPKSMNGIKGRELKSLEAVPAPPRTKHGDKRYSLRSRVSLDGTKESSLTLLEEEDLPGLKHGATTGVAEPVSKPSSPAAGHAASKCIPEMLTDDTLQACNSIQTPMTKSLPKDVVNEWQSTSKAMNCSQEGEERANDRANDRASGSKQNPSNSGEHSPSGISHGVLNDGNDHHEEEMEKHQVDAISSENEQTGGHSSPSYKRSAPRKGRYRGRWKIPGVRRKNLPWSETEVAALREGVQKYSSGGWGFQWKNILEFGHGKFDTSRPELHFHKVIFSSYLRRERMRPTLRSISMPCTVQACTELIDILPSKPLSNMSTCGKLPFLAK</sequence>
<feature type="compositionally biased region" description="Polar residues" evidence="5">
    <location>
        <begin position="816"/>
        <end position="832"/>
    </location>
</feature>
<dbReference type="PANTHER" id="PTHR47863">
    <property type="entry name" value="RING/FYVE/PHD ZINC FINGER SUPERFAMILY PROTEIN"/>
    <property type="match status" value="1"/>
</dbReference>
<proteinExistence type="predicted"/>
<reference evidence="7 8" key="1">
    <citation type="submission" date="2024-09" db="EMBL/GenBank/DDBJ databases">
        <title>Chromosome-scale assembly of Riccia fluitans.</title>
        <authorList>
            <person name="Paukszto L."/>
            <person name="Sawicki J."/>
            <person name="Karawczyk K."/>
            <person name="Piernik-Szablinska J."/>
            <person name="Szczecinska M."/>
            <person name="Mazdziarz M."/>
        </authorList>
    </citation>
    <scope>NUCLEOTIDE SEQUENCE [LARGE SCALE GENOMIC DNA]</scope>
    <source>
        <strain evidence="7">Rf_01</strain>
        <tissue evidence="7">Aerial parts of the thallus</tissue>
    </source>
</reference>
<feature type="compositionally biased region" description="Polar residues" evidence="5">
    <location>
        <begin position="273"/>
        <end position="287"/>
    </location>
</feature>
<keyword evidence="3" id="KW-0862">Zinc</keyword>
<dbReference type="InterPro" id="IPR011011">
    <property type="entry name" value="Znf_FYVE_PHD"/>
</dbReference>
<feature type="region of interest" description="Disordered" evidence="5">
    <location>
        <begin position="267"/>
        <end position="293"/>
    </location>
</feature>
<feature type="compositionally biased region" description="Basic and acidic residues" evidence="5">
    <location>
        <begin position="763"/>
        <end position="773"/>
    </location>
</feature>
<accession>A0ABD1YRZ9</accession>
<evidence type="ECO:0000256" key="3">
    <source>
        <dbReference type="ARBA" id="ARBA00022833"/>
    </source>
</evidence>
<evidence type="ECO:0000256" key="2">
    <source>
        <dbReference type="ARBA" id="ARBA00022771"/>
    </source>
</evidence>
<evidence type="ECO:0000313" key="8">
    <source>
        <dbReference type="Proteomes" id="UP001605036"/>
    </source>
</evidence>